<proteinExistence type="predicted"/>
<dbReference type="Pfam" id="PF07484">
    <property type="entry name" value="Collar"/>
    <property type="match status" value="1"/>
</dbReference>
<reference evidence="2" key="1">
    <citation type="submission" date="2021-06" db="EMBL/GenBank/DDBJ databases">
        <title>Updating the genus Pseudomonas: Description of 43 new species and partition of the Pseudomonas putida group.</title>
        <authorList>
            <person name="Girard L."/>
            <person name="Lood C."/>
            <person name="Vandamme P."/>
            <person name="Rokni-Zadeh H."/>
            <person name="Van Noort V."/>
            <person name="Hofte M."/>
            <person name="Lavigne R."/>
            <person name="De Mot R."/>
        </authorList>
    </citation>
    <scope>NUCLEOTIDE SEQUENCE</scope>
    <source>
        <strain evidence="2">SWRI74</strain>
    </source>
</reference>
<organism evidence="2 3">
    <name type="scientific">Pseudomonas azerbaijanoccidentalis</name>
    <dbReference type="NCBI Taxonomy" id="2842347"/>
    <lineage>
        <taxon>Bacteria</taxon>
        <taxon>Pseudomonadati</taxon>
        <taxon>Pseudomonadota</taxon>
        <taxon>Gammaproteobacteria</taxon>
        <taxon>Pseudomonadales</taxon>
        <taxon>Pseudomonadaceae</taxon>
        <taxon>Pseudomonas</taxon>
    </lineage>
</organism>
<evidence type="ECO:0000313" key="3">
    <source>
        <dbReference type="Proteomes" id="UP001049200"/>
    </source>
</evidence>
<dbReference type="EMBL" id="JAHSTU010000014">
    <property type="protein sequence ID" value="MBV4524383.1"/>
    <property type="molecule type" value="Genomic_DNA"/>
</dbReference>
<dbReference type="Proteomes" id="UP001049200">
    <property type="component" value="Unassembled WGS sequence"/>
</dbReference>
<gene>
    <name evidence="2" type="ORF">KVG88_30375</name>
</gene>
<accession>A0ABS6QZQ2</accession>
<comment type="caution">
    <text evidence="2">The sequence shown here is derived from an EMBL/GenBank/DDBJ whole genome shotgun (WGS) entry which is preliminary data.</text>
</comment>
<name>A0ABS6QZQ2_9PSED</name>
<protein>
    <submittedName>
        <fullName evidence="2">Tail fiber protein</fullName>
    </submittedName>
</protein>
<evidence type="ECO:0000259" key="1">
    <source>
        <dbReference type="Pfam" id="PF07484"/>
    </source>
</evidence>
<sequence length="667" mass="68593">MADLAFAQVPANSITIVISPDESAALAALSAHEGAANAHPQYLLRKDVAKDAGPLMGLMHAVGSAANSLLLSLDAPESVLPALAKFQRFQFTALFTNGAGGVTANVEGLGAIAVKRGGDTGLVDLDPGDIKAGSLYDLNFDGTYFQLGGGVGGGKAFERFSFVAGVGQNEFTFPHVPGSVIALRNGREIYDFTSAVDGSKATLAIPCNIDDRIEFLAFKSFKVADAYTKAEIDALLLTAGAMPVGSMLPMPTAIVPPGYLEIDGSVKSIAVYPDLAAYLGTAFNKGDEGAGNFRLPESRAEFLRGWDHGRGVDAGRAIGSWQKGSLQSFDPSTAQAAVTGLWHNAADVNVDALHGLDKLVVADYPVSQAVGVASGTTNAAGVGLGVTRPRNLAVMWCIKAWNAPINQGNIDIAALAADAEASKALGVAGTHKKLRASATGTSAIVTVTADQLIVGNAFDRKSLSGVNLSISTAVVGVNGLDVGPVVGATWYAIWVVWDGVTITGRLSLSATGPSVPADYLTARVGWIRTDNTANKYPLSFGQVGRTILYDLSANLLGNPVIATGVAGNIAGSPAGWVEASLVAVVPPTAIKLSCYLGNSIGSGTGIVAPTNKWGGVGSSVSTPFIVSAGSAAPQSITADFALMDRKMYYASNVASMTLNCLGWEDDI</sequence>
<keyword evidence="3" id="KW-1185">Reference proteome</keyword>
<dbReference type="InterPro" id="IPR011083">
    <property type="entry name" value="Phage_tail_collar_dom"/>
</dbReference>
<feature type="domain" description="Phage tail collar" evidence="1">
    <location>
        <begin position="245"/>
        <end position="302"/>
    </location>
</feature>
<evidence type="ECO:0000313" key="2">
    <source>
        <dbReference type="EMBL" id="MBV4524383.1"/>
    </source>
</evidence>